<protein>
    <submittedName>
        <fullName evidence="9">Hydroxyquinol 1,2-dioxygenase</fullName>
        <ecNumber evidence="9">1.13.11.37</ecNumber>
    </submittedName>
</protein>
<dbReference type="PROSITE" id="PS00083">
    <property type="entry name" value="INTRADIOL_DIOXYGENAS"/>
    <property type="match status" value="1"/>
</dbReference>
<dbReference type="GO" id="GO:0047074">
    <property type="term" value="F:4-hydroxycatechol 1,2-dioxygenase activity"/>
    <property type="evidence" value="ECO:0007669"/>
    <property type="project" value="UniProtKB-EC"/>
</dbReference>
<evidence type="ECO:0000256" key="5">
    <source>
        <dbReference type="ARBA" id="ARBA00023002"/>
    </source>
</evidence>
<proteinExistence type="inferred from homology"/>
<dbReference type="InterPro" id="IPR007535">
    <property type="entry name" value="Catechol_dOase_N"/>
</dbReference>
<feature type="region of interest" description="Disordered" evidence="7">
    <location>
        <begin position="1"/>
        <end position="27"/>
    </location>
</feature>
<name>A0ABU0NYJ6_STRRH</name>
<dbReference type="Pfam" id="PF04444">
    <property type="entry name" value="Dioxygenase_N"/>
    <property type="match status" value="1"/>
</dbReference>
<keyword evidence="10" id="KW-1185">Reference proteome</keyword>
<evidence type="ECO:0000256" key="2">
    <source>
        <dbReference type="ARBA" id="ARBA00007825"/>
    </source>
</evidence>
<evidence type="ECO:0000256" key="7">
    <source>
        <dbReference type="SAM" id="MobiDB-lite"/>
    </source>
</evidence>
<reference evidence="9 10" key="1">
    <citation type="submission" date="2023-07" db="EMBL/GenBank/DDBJ databases">
        <title>Comparative genomics of wheat-associated soil bacteria to identify genetic determinants of phenazine resistance.</title>
        <authorList>
            <person name="Mouncey N."/>
        </authorList>
    </citation>
    <scope>NUCLEOTIDE SEQUENCE [LARGE SCALE GENOMIC DNA]</scope>
    <source>
        <strain evidence="9 10">B2I6</strain>
    </source>
</reference>
<dbReference type="Gene3D" id="2.60.130.10">
    <property type="entry name" value="Aromatic compound dioxygenase"/>
    <property type="match status" value="1"/>
</dbReference>
<dbReference type="Pfam" id="PF00775">
    <property type="entry name" value="Dioxygenase_C"/>
    <property type="match status" value="1"/>
</dbReference>
<evidence type="ECO:0000313" key="10">
    <source>
        <dbReference type="Proteomes" id="UP001230654"/>
    </source>
</evidence>
<evidence type="ECO:0000256" key="6">
    <source>
        <dbReference type="ARBA" id="ARBA00023004"/>
    </source>
</evidence>
<dbReference type="RefSeq" id="WP_307166057.1">
    <property type="nucleotide sequence ID" value="NZ_JAUSWV010000002.1"/>
</dbReference>
<dbReference type="Proteomes" id="UP001230654">
    <property type="component" value="Unassembled WGS sequence"/>
</dbReference>
<organism evidence="9 10">
    <name type="scientific">Streptomyces rishiriensis</name>
    <dbReference type="NCBI Taxonomy" id="68264"/>
    <lineage>
        <taxon>Bacteria</taxon>
        <taxon>Bacillati</taxon>
        <taxon>Actinomycetota</taxon>
        <taxon>Actinomycetes</taxon>
        <taxon>Kitasatosporales</taxon>
        <taxon>Streptomycetaceae</taxon>
        <taxon>Streptomyces</taxon>
    </lineage>
</organism>
<feature type="compositionally biased region" description="Basic and acidic residues" evidence="7">
    <location>
        <begin position="1"/>
        <end position="12"/>
    </location>
</feature>
<keyword evidence="5 9" id="KW-0560">Oxidoreductase</keyword>
<dbReference type="SUPFAM" id="SSF49482">
    <property type="entry name" value="Aromatic compound dioxygenase"/>
    <property type="match status" value="1"/>
</dbReference>
<keyword evidence="6" id="KW-0408">Iron</keyword>
<sequence>MTDPTESARHAFAEGTTPPGSGHDREPDALTRQVLSTVRGDDERLRELIGGLVTHLHAFVRETRPSEDEWLRAVDFLVRTGRACTERRNEFILLSDMLGLTSAVDDVNHTGPPTMTPSSVEGPFHSPAPPRPMGAWIAEGPELRRGERAVVHGRITDCDGRPLAGAVLDVWQANDTGLYDSQDDEQPDGNLRALFTTGPDGAYWFRTVKPASYPVPTDGPVGELLRALGRHPMRPAHVHLRVEAAGHRSLTTHVFAAGDPYLGSDAAFAVKDALVAPFAPGDEDTARRFGMDGPFLQAEFDIRLAAAPAAETGGTRA</sequence>
<feature type="domain" description="Intradiol ring-cleavage dioxygenases" evidence="8">
    <location>
        <begin position="151"/>
        <end position="179"/>
    </location>
</feature>
<evidence type="ECO:0000256" key="4">
    <source>
        <dbReference type="ARBA" id="ARBA00022964"/>
    </source>
</evidence>
<dbReference type="EC" id="1.13.11.37" evidence="9"/>
<dbReference type="InterPro" id="IPR015889">
    <property type="entry name" value="Intradiol_dOase_core"/>
</dbReference>
<dbReference type="EMBL" id="JAUSWV010000002">
    <property type="protein sequence ID" value="MDQ0584225.1"/>
    <property type="molecule type" value="Genomic_DNA"/>
</dbReference>
<dbReference type="InterPro" id="IPR000627">
    <property type="entry name" value="Intradiol_dOase_C"/>
</dbReference>
<evidence type="ECO:0000256" key="3">
    <source>
        <dbReference type="ARBA" id="ARBA00022723"/>
    </source>
</evidence>
<comment type="similarity">
    <text evidence="2">Belongs to the intradiol ring-cleavage dioxygenase family.</text>
</comment>
<keyword evidence="3" id="KW-0479">Metal-binding</keyword>
<dbReference type="PANTHER" id="PTHR33711:SF7">
    <property type="entry name" value="INTRADIOL RING-CLEAVAGE DIOXYGENASES DOMAIN-CONTAINING PROTEIN-RELATED"/>
    <property type="match status" value="1"/>
</dbReference>
<evidence type="ECO:0000313" key="9">
    <source>
        <dbReference type="EMBL" id="MDQ0584225.1"/>
    </source>
</evidence>
<comment type="cofactor">
    <cofactor evidence="1">
        <name>Fe(3+)</name>
        <dbReference type="ChEBI" id="CHEBI:29034"/>
    </cofactor>
</comment>
<accession>A0ABU0NYJ6</accession>
<evidence type="ECO:0000259" key="8">
    <source>
        <dbReference type="PROSITE" id="PS00083"/>
    </source>
</evidence>
<comment type="caution">
    <text evidence="9">The sequence shown here is derived from an EMBL/GenBank/DDBJ whole genome shotgun (WGS) entry which is preliminary data.</text>
</comment>
<evidence type="ECO:0000256" key="1">
    <source>
        <dbReference type="ARBA" id="ARBA00001965"/>
    </source>
</evidence>
<keyword evidence="4" id="KW-0223">Dioxygenase</keyword>
<dbReference type="InterPro" id="IPR050770">
    <property type="entry name" value="Intradiol_RC_Dioxygenase"/>
</dbReference>
<gene>
    <name evidence="9" type="ORF">QF030_006403</name>
</gene>
<dbReference type="PANTHER" id="PTHR33711">
    <property type="entry name" value="DIOXYGENASE, PUTATIVE (AFU_ORTHOLOGUE AFUA_2G02910)-RELATED"/>
    <property type="match status" value="1"/>
</dbReference>